<dbReference type="InterPro" id="IPR001509">
    <property type="entry name" value="Epimerase_deHydtase"/>
</dbReference>
<reference evidence="4" key="1">
    <citation type="submission" date="2016-01" db="EMBL/GenBank/DDBJ databases">
        <title>Whole genome sequencing of Bhargavaea cecembensis T14.</title>
        <authorList>
            <person name="Hong K.W."/>
        </authorList>
    </citation>
    <scope>NUCLEOTIDE SEQUENCE [LARGE SCALE GENOMIC DNA]</scope>
    <source>
        <strain evidence="4">M19</strain>
    </source>
</reference>
<dbReference type="RefSeq" id="WP_063191231.1">
    <property type="nucleotide sequence ID" value="NZ_JBCMYD010000044.1"/>
</dbReference>
<dbReference type="PANTHER" id="PTHR43000">
    <property type="entry name" value="DTDP-D-GLUCOSE 4,6-DEHYDRATASE-RELATED"/>
    <property type="match status" value="1"/>
</dbReference>
<accession>A0A165KQW4</accession>
<dbReference type="AlphaFoldDB" id="A0A165KQW4"/>
<evidence type="ECO:0000313" key="4">
    <source>
        <dbReference type="Proteomes" id="UP000076510"/>
    </source>
</evidence>
<dbReference type="OrthoDB" id="9771073at2"/>
<dbReference type="Gene3D" id="3.40.50.720">
    <property type="entry name" value="NAD(P)-binding Rossmann-like Domain"/>
    <property type="match status" value="1"/>
</dbReference>
<dbReference type="SUPFAM" id="SSF51735">
    <property type="entry name" value="NAD(P)-binding Rossmann-fold domains"/>
    <property type="match status" value="1"/>
</dbReference>
<evidence type="ECO:0000313" key="3">
    <source>
        <dbReference type="EMBL" id="KZE49894.1"/>
    </source>
</evidence>
<feature type="domain" description="NAD-dependent epimerase/dehydratase" evidence="2">
    <location>
        <begin position="5"/>
        <end position="225"/>
    </location>
</feature>
<gene>
    <name evidence="3" type="ORF">AV649_02360</name>
</gene>
<dbReference type="EMBL" id="LQQY01000012">
    <property type="protein sequence ID" value="KZE49894.1"/>
    <property type="molecule type" value="Genomic_DNA"/>
</dbReference>
<comment type="caution">
    <text evidence="3">The sequence shown here is derived from an EMBL/GenBank/DDBJ whole genome shotgun (WGS) entry which is preliminary data.</text>
</comment>
<dbReference type="Pfam" id="PF01370">
    <property type="entry name" value="Epimerase"/>
    <property type="match status" value="1"/>
</dbReference>
<dbReference type="Proteomes" id="UP000076510">
    <property type="component" value="Unassembled WGS sequence"/>
</dbReference>
<proteinExistence type="inferred from homology"/>
<organism evidence="3 4">
    <name type="scientific">Rossellomorea marisflavi</name>
    <dbReference type="NCBI Taxonomy" id="189381"/>
    <lineage>
        <taxon>Bacteria</taxon>
        <taxon>Bacillati</taxon>
        <taxon>Bacillota</taxon>
        <taxon>Bacilli</taxon>
        <taxon>Bacillales</taxon>
        <taxon>Bacillaceae</taxon>
        <taxon>Rossellomorea</taxon>
    </lineage>
</organism>
<dbReference type="InterPro" id="IPR036291">
    <property type="entry name" value="NAD(P)-bd_dom_sf"/>
</dbReference>
<sequence>MKKAIVTGGAGFIGSHLADSLIKDGLDVHIIDDLSSGKLEHLPDAASFHQLDISSQETRELITSIKPDVIYHLAAQADVNRSLDDPHTDMLVNVGGTINILEACRSLSLKKFVFSSTSAVYGNSPESVLTEDLPVSPLSYYGLSKLVAERYITLYHDLFSIPYTILRYGNVYGPRQTAKGEGGVIAVFTEKLSKGEPLKVNGDGLQTRDYVYVQDIVSANRAAGDIQDVGTFVVGTGIPTSLLEVIKTLENHTGQSIPYTHGADRPGDIKHSCLNPALINRTLGWAHRYDMDMGISETLRRR</sequence>
<protein>
    <submittedName>
        <fullName evidence="3">UDP-glucose 4-epimerase</fullName>
    </submittedName>
</protein>
<name>A0A165KQW4_9BACI</name>
<evidence type="ECO:0000256" key="1">
    <source>
        <dbReference type="ARBA" id="ARBA00007637"/>
    </source>
</evidence>
<dbReference type="Gene3D" id="3.90.25.10">
    <property type="entry name" value="UDP-galactose 4-epimerase, domain 1"/>
    <property type="match status" value="1"/>
</dbReference>
<evidence type="ECO:0000259" key="2">
    <source>
        <dbReference type="Pfam" id="PF01370"/>
    </source>
</evidence>
<comment type="similarity">
    <text evidence="1">Belongs to the NAD(P)-dependent epimerase/dehydratase family.</text>
</comment>